<evidence type="ECO:0000256" key="1">
    <source>
        <dbReference type="ARBA" id="ARBA00022723"/>
    </source>
</evidence>
<reference evidence="6 7" key="1">
    <citation type="submission" date="2017-04" db="EMBL/GenBank/DDBJ databases">
        <authorList>
            <person name="Afonso C.L."/>
            <person name="Miller P.J."/>
            <person name="Scott M.A."/>
            <person name="Spackman E."/>
            <person name="Goraichik I."/>
            <person name="Dimitrov K.M."/>
            <person name="Suarez D.L."/>
            <person name="Swayne D.E."/>
        </authorList>
    </citation>
    <scope>NUCLEOTIDE SEQUENCE [LARGE SCALE GENOMIC DNA]</scope>
    <source>
        <strain evidence="6 7">DSM 43828</strain>
    </source>
</reference>
<accession>A0A1W2FZZ3</accession>
<dbReference type="InterPro" id="IPR054562">
    <property type="entry name" value="LysX/ArgX_preATP_grasp"/>
</dbReference>
<dbReference type="GO" id="GO:0018169">
    <property type="term" value="F:ribosomal S6-glutamic acid ligase activity"/>
    <property type="evidence" value="ECO:0007669"/>
    <property type="project" value="TreeGrafter"/>
</dbReference>
<dbReference type="GO" id="GO:0005737">
    <property type="term" value="C:cytoplasm"/>
    <property type="evidence" value="ECO:0007669"/>
    <property type="project" value="TreeGrafter"/>
</dbReference>
<dbReference type="SUPFAM" id="SSF56059">
    <property type="entry name" value="Glutathione synthetase ATP-binding domain-like"/>
    <property type="match status" value="1"/>
</dbReference>
<dbReference type="Proteomes" id="UP000192674">
    <property type="component" value="Unassembled WGS sequence"/>
</dbReference>
<protein>
    <submittedName>
        <fullName evidence="6">[lysine-biosynthesis-protein LysW]---L-2-aminoadipate ligase</fullName>
    </submittedName>
</protein>
<evidence type="ECO:0000256" key="3">
    <source>
        <dbReference type="ARBA" id="ARBA00022840"/>
    </source>
</evidence>
<evidence type="ECO:0000313" key="7">
    <source>
        <dbReference type="Proteomes" id="UP000192674"/>
    </source>
</evidence>
<name>A0A1W2FZZ3_KIBAR</name>
<dbReference type="Gene3D" id="3.30.1490.20">
    <property type="entry name" value="ATP-grasp fold, A domain"/>
    <property type="match status" value="1"/>
</dbReference>
<dbReference type="GO" id="GO:0009432">
    <property type="term" value="P:SOS response"/>
    <property type="evidence" value="ECO:0007669"/>
    <property type="project" value="TreeGrafter"/>
</dbReference>
<evidence type="ECO:0000256" key="2">
    <source>
        <dbReference type="ARBA" id="ARBA00022741"/>
    </source>
</evidence>
<keyword evidence="1" id="KW-0479">Metal-binding</keyword>
<keyword evidence="7" id="KW-1185">Reference proteome</keyword>
<dbReference type="GO" id="GO:0005524">
    <property type="term" value="F:ATP binding"/>
    <property type="evidence" value="ECO:0007669"/>
    <property type="project" value="UniProtKB-UniRule"/>
</dbReference>
<proteinExistence type="predicted"/>
<dbReference type="SUPFAM" id="SSF52440">
    <property type="entry name" value="PreATP-grasp domain"/>
    <property type="match status" value="1"/>
</dbReference>
<feature type="domain" description="ATP-grasp" evidence="5">
    <location>
        <begin position="95"/>
        <end position="279"/>
    </location>
</feature>
<sequence>MEGRIAIVADRVGWEERELTTDLGRRGVHAPWLNDESLGLGVPLDSSLNENDIVLIRSRSYTRGGLLASSFKAHGVQTINTASAIRTSENKVLARSVMHENKIPVPEFRLVLSRKDFQAALNDFTLPLVIKPVFGGMGRRVFLIRDADTAQSFYDYIEDLGHSFEQACLVERYLGNRSIRCFVVGRDIVASAEFESDGDTEWRSNAATGSRQRGIAHGVEVRHIVDRVVDVLGPGIYGVDLFEHAGSLVVNEVNHAPAFRAIAETSEVDIVSILGDYLQKGLP</sequence>
<dbReference type="InterPro" id="IPR004666">
    <property type="entry name" value="Rp_bS6_RimK/Lys_biosynth_LsyX"/>
</dbReference>
<dbReference type="InterPro" id="IPR013651">
    <property type="entry name" value="ATP-grasp_RimK-type"/>
</dbReference>
<evidence type="ECO:0000256" key="4">
    <source>
        <dbReference type="PROSITE-ProRule" id="PRU00409"/>
    </source>
</evidence>
<dbReference type="PANTHER" id="PTHR21621">
    <property type="entry name" value="RIBOSOMAL PROTEIN S6 MODIFICATION PROTEIN"/>
    <property type="match status" value="1"/>
</dbReference>
<evidence type="ECO:0000313" key="6">
    <source>
        <dbReference type="EMBL" id="SMD27527.1"/>
    </source>
</evidence>
<dbReference type="GO" id="GO:0046872">
    <property type="term" value="F:metal ion binding"/>
    <property type="evidence" value="ECO:0007669"/>
    <property type="project" value="UniProtKB-KW"/>
</dbReference>
<dbReference type="Gene3D" id="3.40.50.20">
    <property type="match status" value="1"/>
</dbReference>
<organism evidence="6 7">
    <name type="scientific">Kibdelosporangium aridum</name>
    <dbReference type="NCBI Taxonomy" id="2030"/>
    <lineage>
        <taxon>Bacteria</taxon>
        <taxon>Bacillati</taxon>
        <taxon>Actinomycetota</taxon>
        <taxon>Actinomycetes</taxon>
        <taxon>Pseudonocardiales</taxon>
        <taxon>Pseudonocardiaceae</taxon>
        <taxon>Kibdelosporangium</taxon>
    </lineage>
</organism>
<keyword evidence="6" id="KW-0436">Ligase</keyword>
<evidence type="ECO:0000259" key="5">
    <source>
        <dbReference type="PROSITE" id="PS50975"/>
    </source>
</evidence>
<dbReference type="Pfam" id="PF22626">
    <property type="entry name" value="LysX_preATP_grasp"/>
    <property type="match status" value="1"/>
</dbReference>
<dbReference type="RefSeq" id="WP_200826165.1">
    <property type="nucleotide sequence ID" value="NZ_FWXV01000027.1"/>
</dbReference>
<dbReference type="InterPro" id="IPR013815">
    <property type="entry name" value="ATP_grasp_subdomain_1"/>
</dbReference>
<dbReference type="AlphaFoldDB" id="A0A1W2FZZ3"/>
<dbReference type="InterPro" id="IPR011761">
    <property type="entry name" value="ATP-grasp"/>
</dbReference>
<keyword evidence="2 4" id="KW-0547">Nucleotide-binding</keyword>
<gene>
    <name evidence="6" type="ORF">SAMN05661093_11135</name>
</gene>
<dbReference type="EMBL" id="FWXV01000027">
    <property type="protein sequence ID" value="SMD27527.1"/>
    <property type="molecule type" value="Genomic_DNA"/>
</dbReference>
<dbReference type="Gene3D" id="3.30.470.20">
    <property type="entry name" value="ATP-grasp fold, B domain"/>
    <property type="match status" value="1"/>
</dbReference>
<dbReference type="PANTHER" id="PTHR21621:SF0">
    <property type="entry name" value="BETA-CITRYLGLUTAMATE SYNTHASE B-RELATED"/>
    <property type="match status" value="1"/>
</dbReference>
<keyword evidence="3 4" id="KW-0067">ATP-binding</keyword>
<dbReference type="Pfam" id="PF08443">
    <property type="entry name" value="RimK"/>
    <property type="match status" value="1"/>
</dbReference>
<dbReference type="NCBIfam" id="TIGR00768">
    <property type="entry name" value="rimK_fam"/>
    <property type="match status" value="1"/>
</dbReference>
<dbReference type="PROSITE" id="PS50975">
    <property type="entry name" value="ATP_GRASP"/>
    <property type="match status" value="1"/>
</dbReference>
<dbReference type="InterPro" id="IPR016185">
    <property type="entry name" value="PreATP-grasp_dom_sf"/>
</dbReference>